<organism evidence="2 3">
    <name type="scientific">Natronococcus occultus SP4</name>
    <dbReference type="NCBI Taxonomy" id="694430"/>
    <lineage>
        <taxon>Archaea</taxon>
        <taxon>Methanobacteriati</taxon>
        <taxon>Methanobacteriota</taxon>
        <taxon>Stenosarchaea group</taxon>
        <taxon>Halobacteria</taxon>
        <taxon>Halobacteriales</taxon>
        <taxon>Natrialbaceae</taxon>
        <taxon>Natronococcus</taxon>
    </lineage>
</organism>
<name>L0JZK1_9EURY</name>
<dbReference type="STRING" id="694430.Natoc_2411"/>
<dbReference type="HOGENOM" id="CLU_659911_0_0_2"/>
<dbReference type="GeneID" id="14404095"/>
<dbReference type="KEGG" id="nou:Natoc_2411"/>
<dbReference type="EMBL" id="CP003929">
    <property type="protein sequence ID" value="AGB38186.1"/>
    <property type="molecule type" value="Genomic_DNA"/>
</dbReference>
<evidence type="ECO:0000256" key="1">
    <source>
        <dbReference type="SAM" id="MobiDB-lite"/>
    </source>
</evidence>
<accession>L0JZK1</accession>
<sequence>MRATNAIAIVCLVLGVALLAGPTFGFVSISADRGVSIGTADDGSGYLGVEAVDTVVDDRNDAEDVVVVTNNADETLAIDADATIDGPGLEAASGFDRELGPGDTTAVAVTCEPGTGSGETDLEVTVESASGDGISIEGLERSFTIERDCPGRPGPDPPGEADPGTGFDSVSVDDVSGFVSPSEERQQFRFTLAENRDPHEEIEIDLRDPHGEGVDYTETFWDDDTLEIVDGAGEIWGDDGTIVYQVAPQDGHDDEIVVEAGGYATDGDGGPYEVSFTRSETGEVGTAPFEIDGTGAGSDPFVGVGADDVRSGDGRQTFSFTPTDGLEPWEDEVRIDLGDVDGLAYDWDVVLEEGPGNDGNVWRNEDELVYQVNDRGTGGEKIVVSIGVEATAPGPGEVSFTRTDTGETAVESFEIE</sequence>
<feature type="region of interest" description="Disordered" evidence="1">
    <location>
        <begin position="147"/>
        <end position="185"/>
    </location>
</feature>
<gene>
    <name evidence="2" type="ORF">Natoc_2411</name>
</gene>
<keyword evidence="3" id="KW-1185">Reference proteome</keyword>
<evidence type="ECO:0000313" key="3">
    <source>
        <dbReference type="Proteomes" id="UP000010878"/>
    </source>
</evidence>
<dbReference type="RefSeq" id="WP_015321628.1">
    <property type="nucleotide sequence ID" value="NC_019974.1"/>
</dbReference>
<evidence type="ECO:0000313" key="2">
    <source>
        <dbReference type="EMBL" id="AGB38186.1"/>
    </source>
</evidence>
<reference evidence="2 3" key="1">
    <citation type="submission" date="2012-11" db="EMBL/GenBank/DDBJ databases">
        <title>FINISHED of Natronococcus occultus SP4, DSM 3396.</title>
        <authorList>
            <consortium name="DOE Joint Genome Institute"/>
            <person name="Eisen J."/>
            <person name="Huntemann M."/>
            <person name="Wei C.-L."/>
            <person name="Han J."/>
            <person name="Detter J.C."/>
            <person name="Han C."/>
            <person name="Tapia R."/>
            <person name="Chen A."/>
            <person name="Kyrpides N."/>
            <person name="Mavromatis K."/>
            <person name="Markowitz V."/>
            <person name="Szeto E."/>
            <person name="Ivanova N."/>
            <person name="Mikhailova N."/>
            <person name="Ovchinnikova G."/>
            <person name="Pagani I."/>
            <person name="Pati A."/>
            <person name="Goodwin L."/>
            <person name="Nordberg H.P."/>
            <person name="Cantor M.N."/>
            <person name="Hua S.X."/>
            <person name="Woyke T."/>
            <person name="Eisen J."/>
            <person name="Klenk H.-P."/>
            <person name="Klenk H.-P."/>
        </authorList>
    </citation>
    <scope>NUCLEOTIDE SEQUENCE [LARGE SCALE GENOMIC DNA]</scope>
    <source>
        <strain evidence="2 3">SP4</strain>
    </source>
</reference>
<dbReference type="OrthoDB" id="194534at2157"/>
<protein>
    <submittedName>
        <fullName evidence="2">Uncharacterized protein</fullName>
    </submittedName>
</protein>
<feature type="compositionally biased region" description="Low complexity" evidence="1">
    <location>
        <begin position="161"/>
        <end position="180"/>
    </location>
</feature>
<dbReference type="AlphaFoldDB" id="L0JZK1"/>
<dbReference type="Proteomes" id="UP000010878">
    <property type="component" value="Chromosome"/>
</dbReference>
<dbReference type="eggNOG" id="arCOG11853">
    <property type="taxonomic scope" value="Archaea"/>
</dbReference>
<proteinExistence type="predicted"/>